<evidence type="ECO:0000259" key="2">
    <source>
        <dbReference type="PROSITE" id="PS50090"/>
    </source>
</evidence>
<evidence type="ECO:0000313" key="4">
    <source>
        <dbReference type="Proteomes" id="UP001219355"/>
    </source>
</evidence>
<reference evidence="3" key="1">
    <citation type="submission" date="2023-03" db="EMBL/GenBank/DDBJ databases">
        <title>Emydomyces testavorans Genome Sequence.</title>
        <authorList>
            <person name="Hoyer L."/>
        </authorList>
    </citation>
    <scope>NUCLEOTIDE SEQUENCE</scope>
    <source>
        <strain evidence="3">16-2883</strain>
    </source>
</reference>
<feature type="region of interest" description="Disordered" evidence="1">
    <location>
        <begin position="57"/>
        <end position="203"/>
    </location>
</feature>
<name>A0AAF0DE17_9EURO</name>
<feature type="compositionally biased region" description="Acidic residues" evidence="1">
    <location>
        <begin position="103"/>
        <end position="118"/>
    </location>
</feature>
<evidence type="ECO:0000313" key="3">
    <source>
        <dbReference type="EMBL" id="WEW56434.1"/>
    </source>
</evidence>
<evidence type="ECO:0000256" key="1">
    <source>
        <dbReference type="SAM" id="MobiDB-lite"/>
    </source>
</evidence>
<dbReference type="InterPro" id="IPR009057">
    <property type="entry name" value="Homeodomain-like_sf"/>
</dbReference>
<dbReference type="PROSITE" id="PS50090">
    <property type="entry name" value="MYB_LIKE"/>
    <property type="match status" value="1"/>
</dbReference>
<feature type="domain" description="Myb-like" evidence="2">
    <location>
        <begin position="196"/>
        <end position="249"/>
    </location>
</feature>
<dbReference type="CDD" id="cd00167">
    <property type="entry name" value="SANT"/>
    <property type="match status" value="1"/>
</dbReference>
<feature type="compositionally biased region" description="Polar residues" evidence="1">
    <location>
        <begin position="167"/>
        <end position="203"/>
    </location>
</feature>
<feature type="compositionally biased region" description="Polar residues" evidence="1">
    <location>
        <begin position="69"/>
        <end position="82"/>
    </location>
</feature>
<dbReference type="EMBL" id="CP120627">
    <property type="protein sequence ID" value="WEW56434.1"/>
    <property type="molecule type" value="Genomic_DNA"/>
</dbReference>
<organism evidence="3 4">
    <name type="scientific">Emydomyces testavorans</name>
    <dbReference type="NCBI Taxonomy" id="2070801"/>
    <lineage>
        <taxon>Eukaryota</taxon>
        <taxon>Fungi</taxon>
        <taxon>Dikarya</taxon>
        <taxon>Ascomycota</taxon>
        <taxon>Pezizomycotina</taxon>
        <taxon>Eurotiomycetes</taxon>
        <taxon>Eurotiomycetidae</taxon>
        <taxon>Onygenales</taxon>
        <taxon>Nannizziopsiaceae</taxon>
        <taxon>Emydomyces</taxon>
    </lineage>
</organism>
<keyword evidence="4" id="KW-1185">Reference proteome</keyword>
<dbReference type="Proteomes" id="UP001219355">
    <property type="component" value="Chromosome 1"/>
</dbReference>
<feature type="region of interest" description="Disordered" evidence="1">
    <location>
        <begin position="1"/>
        <end position="37"/>
    </location>
</feature>
<feature type="compositionally biased region" description="Basic and acidic residues" evidence="1">
    <location>
        <begin position="146"/>
        <end position="159"/>
    </location>
</feature>
<feature type="compositionally biased region" description="Polar residues" evidence="1">
    <location>
        <begin position="8"/>
        <end position="21"/>
    </location>
</feature>
<dbReference type="AlphaFoldDB" id="A0AAF0DE17"/>
<sequence length="272" mass="30314">MLLPSALSCDSRQPPTRSRFPTSCLFPATPPASDDGFAAGNGLLGTCRALQSLLNVSPASSPRRPKPQRLQSPLQIRANTMTRVEKSVARPPRGINKRRRDVFEDDSDGDDGDDDDAIDGTPGDKFSTPKRQRRAPPELPLGLDLSDFKSLRSPKDSRPTIRVTPCQVESSQVDESRSPNSNLTTTLSLENNDQPLPFDSSSEWTSEDDRRLVELVLDKLKLSKRDWSDCARRMGKDNDSVGRRWKALVGEGNVGLRRGRRLVRAKIHESWR</sequence>
<accession>A0AAF0DE17</accession>
<protein>
    <recommendedName>
        <fullName evidence="2">Myb-like domain-containing protein</fullName>
    </recommendedName>
</protein>
<dbReference type="InterPro" id="IPR001005">
    <property type="entry name" value="SANT/Myb"/>
</dbReference>
<dbReference type="SUPFAM" id="SSF46689">
    <property type="entry name" value="Homeodomain-like"/>
    <property type="match status" value="1"/>
</dbReference>
<proteinExistence type="predicted"/>
<gene>
    <name evidence="3" type="ORF">PRK78_001877</name>
</gene>